<feature type="transmembrane region" description="Helical" evidence="2">
    <location>
        <begin position="24"/>
        <end position="48"/>
    </location>
</feature>
<accession>A0A317XHE0</accession>
<keyword evidence="2" id="KW-1133">Transmembrane helix</keyword>
<sequence>MPFVHRLRDLSDPNSPHEYAPEGIISLSWAFLIVPCIFLLGAFVWIGISFSQPSEFPQENGYHQPMATLDETEEDEHEHDESAQLLEAFQERPSHNTSSSHTAAASGRSEMSEKPITSGWKINGKFSSTSRGGSIYTSYPDPNGVHHSPTGSISSPKSKRASLNLDGRPKSVGSKAARAQALDRERMAHDLERLDPIDREELQRSPSQTSSSRKHD</sequence>
<feature type="compositionally biased region" description="Low complexity" evidence="1">
    <location>
        <begin position="95"/>
        <end position="106"/>
    </location>
</feature>
<feature type="compositionally biased region" description="Polar residues" evidence="1">
    <location>
        <begin position="204"/>
        <end position="216"/>
    </location>
</feature>
<feature type="region of interest" description="Disordered" evidence="1">
    <location>
        <begin position="90"/>
        <end position="216"/>
    </location>
</feature>
<dbReference type="InParanoid" id="A0A317XHE0"/>
<dbReference type="Proteomes" id="UP000246740">
    <property type="component" value="Unassembled WGS sequence"/>
</dbReference>
<evidence type="ECO:0000256" key="2">
    <source>
        <dbReference type="SAM" id="Phobius"/>
    </source>
</evidence>
<keyword evidence="2" id="KW-0472">Membrane</keyword>
<evidence type="ECO:0000313" key="4">
    <source>
        <dbReference type="Proteomes" id="UP000246740"/>
    </source>
</evidence>
<protein>
    <submittedName>
        <fullName evidence="3">Uncharacterized protein</fullName>
    </submittedName>
</protein>
<name>A0A317XHE0_9BASI</name>
<gene>
    <name evidence="3" type="ORF">BCV70DRAFT_68810</name>
</gene>
<keyword evidence="2" id="KW-0812">Transmembrane</keyword>
<reference evidence="3 4" key="1">
    <citation type="journal article" date="2018" name="Mol. Biol. Evol.">
        <title>Broad Genomic Sampling Reveals a Smut Pathogenic Ancestry of the Fungal Clade Ustilaginomycotina.</title>
        <authorList>
            <person name="Kijpornyongpan T."/>
            <person name="Mondo S.J."/>
            <person name="Barry K."/>
            <person name="Sandor L."/>
            <person name="Lee J."/>
            <person name="Lipzen A."/>
            <person name="Pangilinan J."/>
            <person name="LaButti K."/>
            <person name="Hainaut M."/>
            <person name="Henrissat B."/>
            <person name="Grigoriev I.V."/>
            <person name="Spatafora J.W."/>
            <person name="Aime M.C."/>
        </authorList>
    </citation>
    <scope>NUCLEOTIDE SEQUENCE [LARGE SCALE GENOMIC DNA]</scope>
    <source>
        <strain evidence="3 4">MCA 3645</strain>
    </source>
</reference>
<evidence type="ECO:0000256" key="1">
    <source>
        <dbReference type="SAM" id="MobiDB-lite"/>
    </source>
</evidence>
<dbReference type="AlphaFoldDB" id="A0A317XHE0"/>
<dbReference type="OrthoDB" id="2556271at2759"/>
<evidence type="ECO:0000313" key="3">
    <source>
        <dbReference type="EMBL" id="PWY97272.1"/>
    </source>
</evidence>
<proteinExistence type="predicted"/>
<feature type="compositionally biased region" description="Polar residues" evidence="1">
    <location>
        <begin position="125"/>
        <end position="137"/>
    </location>
</feature>
<dbReference type="EMBL" id="KZ819212">
    <property type="protein sequence ID" value="PWY97272.1"/>
    <property type="molecule type" value="Genomic_DNA"/>
</dbReference>
<feature type="compositionally biased region" description="Basic and acidic residues" evidence="1">
    <location>
        <begin position="181"/>
        <end position="203"/>
    </location>
</feature>
<keyword evidence="4" id="KW-1185">Reference proteome</keyword>
<organism evidence="3 4">
    <name type="scientific">Testicularia cyperi</name>
    <dbReference type="NCBI Taxonomy" id="1882483"/>
    <lineage>
        <taxon>Eukaryota</taxon>
        <taxon>Fungi</taxon>
        <taxon>Dikarya</taxon>
        <taxon>Basidiomycota</taxon>
        <taxon>Ustilaginomycotina</taxon>
        <taxon>Ustilaginomycetes</taxon>
        <taxon>Ustilaginales</taxon>
        <taxon>Anthracoideaceae</taxon>
        <taxon>Testicularia</taxon>
    </lineage>
</organism>